<dbReference type="SMART" id="SM00448">
    <property type="entry name" value="REC"/>
    <property type="match status" value="1"/>
</dbReference>
<gene>
    <name evidence="4" type="ORF">SAMN05661099_0550</name>
</gene>
<evidence type="ECO:0000313" key="4">
    <source>
        <dbReference type="EMBL" id="SKB32331.1"/>
    </source>
</evidence>
<proteinExistence type="predicted"/>
<dbReference type="STRING" id="572036.SAMN05661099_0550"/>
<evidence type="ECO:0000256" key="1">
    <source>
        <dbReference type="ARBA" id="ARBA00022553"/>
    </source>
</evidence>
<evidence type="ECO:0000256" key="2">
    <source>
        <dbReference type="PROSITE-ProRule" id="PRU00169"/>
    </source>
</evidence>
<dbReference type="SUPFAM" id="SSF52172">
    <property type="entry name" value="CheY-like"/>
    <property type="match status" value="1"/>
</dbReference>
<reference evidence="5" key="1">
    <citation type="submission" date="2017-02" db="EMBL/GenBank/DDBJ databases">
        <authorList>
            <person name="Varghese N."/>
            <person name="Submissions S."/>
        </authorList>
    </citation>
    <scope>NUCLEOTIDE SEQUENCE [LARGE SCALE GENOMIC DNA]</scope>
    <source>
        <strain evidence="5">DSM 22385</strain>
    </source>
</reference>
<dbReference type="InterPro" id="IPR050595">
    <property type="entry name" value="Bact_response_regulator"/>
</dbReference>
<keyword evidence="5" id="KW-1185">Reference proteome</keyword>
<organism evidence="4 5">
    <name type="scientific">Daejeonella lutea</name>
    <dbReference type="NCBI Taxonomy" id="572036"/>
    <lineage>
        <taxon>Bacteria</taxon>
        <taxon>Pseudomonadati</taxon>
        <taxon>Bacteroidota</taxon>
        <taxon>Sphingobacteriia</taxon>
        <taxon>Sphingobacteriales</taxon>
        <taxon>Sphingobacteriaceae</taxon>
        <taxon>Daejeonella</taxon>
    </lineage>
</organism>
<feature type="modified residue" description="4-aspartylphosphate" evidence="2">
    <location>
        <position position="57"/>
    </location>
</feature>
<dbReference type="PANTHER" id="PTHR44591">
    <property type="entry name" value="STRESS RESPONSE REGULATOR PROTEIN 1"/>
    <property type="match status" value="1"/>
</dbReference>
<dbReference type="Pfam" id="PF00072">
    <property type="entry name" value="Response_reg"/>
    <property type="match status" value="1"/>
</dbReference>
<accession>A0A1T5ABD2</accession>
<dbReference type="PROSITE" id="PS50110">
    <property type="entry name" value="RESPONSE_REGULATORY"/>
    <property type="match status" value="1"/>
</dbReference>
<dbReference type="OrthoDB" id="677887at2"/>
<dbReference type="GO" id="GO:0000160">
    <property type="term" value="P:phosphorelay signal transduction system"/>
    <property type="evidence" value="ECO:0007669"/>
    <property type="project" value="InterPro"/>
</dbReference>
<dbReference type="InterPro" id="IPR001789">
    <property type="entry name" value="Sig_transdc_resp-reg_receiver"/>
</dbReference>
<dbReference type="AlphaFoldDB" id="A0A1T5ABD2"/>
<name>A0A1T5ABD2_9SPHI</name>
<dbReference type="EMBL" id="FUYR01000001">
    <property type="protein sequence ID" value="SKB32331.1"/>
    <property type="molecule type" value="Genomic_DNA"/>
</dbReference>
<evidence type="ECO:0000259" key="3">
    <source>
        <dbReference type="PROSITE" id="PS50110"/>
    </source>
</evidence>
<sequence>MKNSKKHKILVIEDDADVLATIESILTVKGFDVYTSSTGLDAMSLVEEKKPSLVITDIFLGDVDGRIICQSIKNNPQTSHIPIIIISGKPEIYNTIQHVGANDVVLKPFNHETLLQRVERQLCA</sequence>
<evidence type="ECO:0000313" key="5">
    <source>
        <dbReference type="Proteomes" id="UP000189981"/>
    </source>
</evidence>
<dbReference type="Gene3D" id="3.40.50.2300">
    <property type="match status" value="1"/>
</dbReference>
<feature type="domain" description="Response regulatory" evidence="3">
    <location>
        <begin position="8"/>
        <end position="122"/>
    </location>
</feature>
<dbReference type="PANTHER" id="PTHR44591:SF3">
    <property type="entry name" value="RESPONSE REGULATORY DOMAIN-CONTAINING PROTEIN"/>
    <property type="match status" value="1"/>
</dbReference>
<dbReference type="Proteomes" id="UP000189981">
    <property type="component" value="Unassembled WGS sequence"/>
</dbReference>
<dbReference type="InterPro" id="IPR011006">
    <property type="entry name" value="CheY-like_superfamily"/>
</dbReference>
<protein>
    <submittedName>
        <fullName evidence="4">Response regulator receiver domain-containing protein</fullName>
    </submittedName>
</protein>
<keyword evidence="1 2" id="KW-0597">Phosphoprotein</keyword>
<dbReference type="RefSeq" id="WP_079701117.1">
    <property type="nucleotide sequence ID" value="NZ_FUYR01000001.1"/>
</dbReference>